<gene>
    <name evidence="1" type="ORF">ACFFIT_08685</name>
</gene>
<reference evidence="1 2" key="1">
    <citation type="submission" date="2024-09" db="EMBL/GenBank/DDBJ databases">
        <authorList>
            <person name="Sun Q."/>
            <person name="Mori K."/>
        </authorList>
    </citation>
    <scope>NUCLEOTIDE SEQUENCE [LARGE SCALE GENOMIC DNA]</scope>
    <source>
        <strain evidence="1 2">CCM 8545</strain>
    </source>
</reference>
<dbReference type="RefSeq" id="WP_385877267.1">
    <property type="nucleotide sequence ID" value="NZ_JBHLXE010000094.1"/>
</dbReference>
<protein>
    <submittedName>
        <fullName evidence="1">Uncharacterized protein</fullName>
    </submittedName>
</protein>
<proteinExistence type="predicted"/>
<comment type="caution">
    <text evidence="1">The sequence shown here is derived from an EMBL/GenBank/DDBJ whole genome shotgun (WGS) entry which is preliminary data.</text>
</comment>
<dbReference type="InterPro" id="IPR032675">
    <property type="entry name" value="LRR_dom_sf"/>
</dbReference>
<organism evidence="1 2">
    <name type="scientific">Thorsellia kenyensis</name>
    <dbReference type="NCBI Taxonomy" id="1549888"/>
    <lineage>
        <taxon>Bacteria</taxon>
        <taxon>Pseudomonadati</taxon>
        <taxon>Pseudomonadota</taxon>
        <taxon>Gammaproteobacteria</taxon>
        <taxon>Enterobacterales</taxon>
        <taxon>Thorselliaceae</taxon>
        <taxon>Thorsellia</taxon>
    </lineage>
</organism>
<evidence type="ECO:0000313" key="2">
    <source>
        <dbReference type="Proteomes" id="UP001589758"/>
    </source>
</evidence>
<dbReference type="EMBL" id="JBHLXE010000094">
    <property type="protein sequence ID" value="MFC0180155.1"/>
    <property type="molecule type" value="Genomic_DNA"/>
</dbReference>
<evidence type="ECO:0000313" key="1">
    <source>
        <dbReference type="EMBL" id="MFC0180155.1"/>
    </source>
</evidence>
<name>A0ABV6CAZ1_9GAMM</name>
<keyword evidence="2" id="KW-1185">Reference proteome</keyword>
<sequence length="308" mass="36128">MVGEEILDQKTYEFRKTIDPVSGYSPFNDITYVDWDKRSEVYDLTDAEAITFELRSPNGQDEKKYIKAISDDDEFWNWVSQQKQLKSIQIDADLMHRACKLPVEFLQVSAPISRDLHSKMIKKELLWEFGELHHLKKLRMLMPFSCYKGFDVSFIKNVTELECDFELEKTSAFFQQIAKNLTLTHLSVWNVKFTDFFVHLEGMPLKELKLIWVERKGFDIELISNFPLLERIYFNGLRIRGFSLDFIRQLPHLKYFGVSNTKGMTEVESLLCAPNLQEVVFLNSTIDIDEESLRSALISKGIQERLRL</sequence>
<dbReference type="SUPFAM" id="SSF52047">
    <property type="entry name" value="RNI-like"/>
    <property type="match status" value="1"/>
</dbReference>
<accession>A0ABV6CAZ1</accession>
<dbReference type="Gene3D" id="3.80.10.10">
    <property type="entry name" value="Ribonuclease Inhibitor"/>
    <property type="match status" value="1"/>
</dbReference>
<dbReference type="Proteomes" id="UP001589758">
    <property type="component" value="Unassembled WGS sequence"/>
</dbReference>